<dbReference type="RefSeq" id="WP_073586505.1">
    <property type="nucleotide sequence ID" value="NZ_AP024897.1"/>
</dbReference>
<keyword evidence="2" id="KW-1133">Transmembrane helix</keyword>
<evidence type="ECO:0000256" key="2">
    <source>
        <dbReference type="SAM" id="Phobius"/>
    </source>
</evidence>
<reference evidence="4" key="1">
    <citation type="submission" date="2016-12" db="EMBL/GenBank/DDBJ databases">
        <authorList>
            <person name="Rodrigo-Torres L."/>
            <person name="Arahal R.D."/>
            <person name="Lucena T."/>
        </authorList>
    </citation>
    <scope>NUCLEOTIDE SEQUENCE [LARGE SCALE GENOMIC DNA]</scope>
</reference>
<dbReference type="CDD" id="cd20705">
    <property type="entry name" value="MIX_I"/>
    <property type="match status" value="1"/>
</dbReference>
<dbReference type="AlphaFoldDB" id="A0A1M7Z2M9"/>
<proteinExistence type="predicted"/>
<gene>
    <name evidence="3" type="ORF">VQ7734_04848</name>
</gene>
<dbReference type="Proteomes" id="UP000184600">
    <property type="component" value="Unassembled WGS sequence"/>
</dbReference>
<keyword evidence="2" id="KW-0472">Membrane</keyword>
<dbReference type="EMBL" id="FRFG01000093">
    <property type="protein sequence ID" value="SHO59072.1"/>
    <property type="molecule type" value="Genomic_DNA"/>
</dbReference>
<accession>A0A1M7Z2M9</accession>
<evidence type="ECO:0000313" key="4">
    <source>
        <dbReference type="Proteomes" id="UP000184600"/>
    </source>
</evidence>
<dbReference type="OrthoDB" id="5406083at2"/>
<organism evidence="3 4">
    <name type="scientific">Vibrio quintilis</name>
    <dbReference type="NCBI Taxonomy" id="1117707"/>
    <lineage>
        <taxon>Bacteria</taxon>
        <taxon>Pseudomonadati</taxon>
        <taxon>Pseudomonadota</taxon>
        <taxon>Gammaproteobacteria</taxon>
        <taxon>Vibrionales</taxon>
        <taxon>Vibrionaceae</taxon>
        <taxon>Vibrio</taxon>
    </lineage>
</organism>
<evidence type="ECO:0000256" key="1">
    <source>
        <dbReference type="SAM" id="MobiDB-lite"/>
    </source>
</evidence>
<sequence length="1229" mass="137302">MRIDNGNGPACDGKLFLIEVTGLSHDTTQDFLFYSLDNMQEQEYLGKKKENKPFHVHTRDEASLWDLIPFGDDIKRLMPLEDKKETDKELKDATIYSWDWKDEKENRNVWLKVEGEDGPIRLPLFSNVTHTKRQDKHQNYQVQAFLPLTLLPTFDKNIAGSRQKDKERTAPVRNGYLYIAYNGQIWREVAVTATDDGLPCFKDVHLLNYREGYGKPFKTNTRREATGQPLKEIWYPSRADGKRTEIRIAFSEVPWSGSRLNYLEANPDALKARMQKPDYEPMLLDELKEVRAREPELEMLLGEPKDFSQDLAGSWLSGEYEQIKSDIQAAMDDGATAVSQYKNEITNKQDKHRYDFMLRMTARNELITEGPAESPEWDQISGVGDYLADGKARKLRGIIFDDPLFELRHLTYLVRSGIGEMSVLLNDAASQKYFKSAELVQRFIIPAKWGETKNQYHKYMGNRGFDSSPGGVFRRTTRLTERMLLFTRMNELQKKLSRALDKKALAVWLKDIASMDDANAAAAYKIVGNAVSALRMELSAVDTLGIGEKGYKRNHPYSSQLVRLLENDRSHPLHEVLFPENGEVPMDEAYTAEADENDGSGLCTAAGLARWGDENLLIQPEQLEVFEMGELYAEGAGDNGEGEFATQRRIAGMVNGFLKDYFDAITEIALTLSKTKTQSVSLESVYVPIMSTLKASGPTAFGQLELTEAGKVKQNYVVIGVEGGGLKNGLTEADRKLLHNVDTNKSKSVRLFDSEGKLVLTSNRKAALKAMQKQTSGGADMLGKKGAFTLIVAPADTAVVKAYNKPATKRTLADYAKSKAIADAYEKLNIPRLMVGIEVLNMMANKQYFENLLNGKDIVHSAANVLSALLDFSVALAHSANMALGAESHFAKAIAKKTFIKISASKLAGRAFSAIGLKLTFTKLVVVSFVADVLTGSIGIYEAFQLKHNNDMDAAAAMMTFGVGATFAALGNLAAEGSFLSAACPWAFVIAIVGGVLYIFLKDTPLETWLANGPFASYSPGDDYRYLDDPDAAFERLLGLLVRFDISMYALGKDTQMAPEIQEEWQQAGVTHVLWARSNLSQLFNRQKETDRLYVRQGVMEHKSRLHDTASRTEFVRTHTMQNIDSFNDTPLKTVQSDDGTLYGYRHSKTIPSDRKETKVLGIPGMKLELYHYEPGFVARAQFVINDISFPLPPLDEAEPQGDPAGEPGFSDDGDQSWIHSQLPKIKEE</sequence>
<feature type="transmembrane region" description="Helical" evidence="2">
    <location>
        <begin position="980"/>
        <end position="1001"/>
    </location>
</feature>
<name>A0A1M7Z2M9_9VIBR</name>
<evidence type="ECO:0000313" key="3">
    <source>
        <dbReference type="EMBL" id="SHO59072.1"/>
    </source>
</evidence>
<feature type="transmembrane region" description="Helical" evidence="2">
    <location>
        <begin position="956"/>
        <end position="974"/>
    </location>
</feature>
<keyword evidence="2" id="KW-0812">Transmembrane</keyword>
<protein>
    <submittedName>
        <fullName evidence="3">Uncharacterized protein</fullName>
    </submittedName>
</protein>
<feature type="region of interest" description="Disordered" evidence="1">
    <location>
        <begin position="1194"/>
        <end position="1229"/>
    </location>
</feature>
<feature type="transmembrane region" description="Helical" evidence="2">
    <location>
        <begin position="924"/>
        <end position="944"/>
    </location>
</feature>
<keyword evidence="4" id="KW-1185">Reference proteome</keyword>
<dbReference type="STRING" id="1117707.VQ7734_04848"/>